<dbReference type="STRING" id="63057.A0A2P5C208"/>
<feature type="chain" id="PRO_5015168456" evidence="12">
    <location>
        <begin position="21"/>
        <end position="907"/>
    </location>
</feature>
<dbReference type="InterPro" id="IPR032675">
    <property type="entry name" value="LRR_dom_sf"/>
</dbReference>
<keyword evidence="7" id="KW-0677">Repeat</keyword>
<evidence type="ECO:0000256" key="4">
    <source>
        <dbReference type="ARBA" id="ARBA00022614"/>
    </source>
</evidence>
<dbReference type="FunFam" id="3.80.10.10:FF:000041">
    <property type="entry name" value="LRR receptor-like serine/threonine-protein kinase ERECTA"/>
    <property type="match status" value="1"/>
</dbReference>
<evidence type="ECO:0000313" key="14">
    <source>
        <dbReference type="EMBL" id="PON55035.1"/>
    </source>
</evidence>
<keyword evidence="15" id="KW-1185">Reference proteome</keyword>
<dbReference type="InParanoid" id="A0A2P5C208"/>
<protein>
    <submittedName>
        <fullName evidence="14">Leucine-rich repeat domain containing protein</fullName>
    </submittedName>
</protein>
<comment type="subcellular location">
    <subcellularLocation>
        <location evidence="1">Cell membrane</location>
        <topology evidence="1">Single-pass type I membrane protein</topology>
    </subcellularLocation>
</comment>
<dbReference type="InterPro" id="IPR001611">
    <property type="entry name" value="Leu-rich_rpt"/>
</dbReference>
<organism evidence="14 15">
    <name type="scientific">Trema orientale</name>
    <name type="common">Charcoal tree</name>
    <name type="synonym">Celtis orientalis</name>
    <dbReference type="NCBI Taxonomy" id="63057"/>
    <lineage>
        <taxon>Eukaryota</taxon>
        <taxon>Viridiplantae</taxon>
        <taxon>Streptophyta</taxon>
        <taxon>Embryophyta</taxon>
        <taxon>Tracheophyta</taxon>
        <taxon>Spermatophyta</taxon>
        <taxon>Magnoliopsida</taxon>
        <taxon>eudicotyledons</taxon>
        <taxon>Gunneridae</taxon>
        <taxon>Pentapetalae</taxon>
        <taxon>rosids</taxon>
        <taxon>fabids</taxon>
        <taxon>Rosales</taxon>
        <taxon>Cannabaceae</taxon>
        <taxon>Trema</taxon>
    </lineage>
</organism>
<keyword evidence="6 12" id="KW-0732">Signal</keyword>
<dbReference type="InterPro" id="IPR046956">
    <property type="entry name" value="RLP23-like"/>
</dbReference>
<keyword evidence="8" id="KW-1133">Transmembrane helix</keyword>
<dbReference type="OrthoDB" id="1739037at2759"/>
<dbReference type="AlphaFoldDB" id="A0A2P5C208"/>
<dbReference type="PRINTS" id="PR00019">
    <property type="entry name" value="LEURICHRPT"/>
</dbReference>
<evidence type="ECO:0000256" key="9">
    <source>
        <dbReference type="ARBA" id="ARBA00023136"/>
    </source>
</evidence>
<keyword evidence="9" id="KW-0472">Membrane</keyword>
<evidence type="ECO:0000259" key="13">
    <source>
        <dbReference type="Pfam" id="PF08263"/>
    </source>
</evidence>
<evidence type="ECO:0000256" key="6">
    <source>
        <dbReference type="ARBA" id="ARBA00022729"/>
    </source>
</evidence>
<feature type="signal peptide" evidence="12">
    <location>
        <begin position="1"/>
        <end position="20"/>
    </location>
</feature>
<evidence type="ECO:0000313" key="15">
    <source>
        <dbReference type="Proteomes" id="UP000237000"/>
    </source>
</evidence>
<evidence type="ECO:0000256" key="10">
    <source>
        <dbReference type="ARBA" id="ARBA00023170"/>
    </source>
</evidence>
<dbReference type="SMART" id="SM00369">
    <property type="entry name" value="LRR_TYP"/>
    <property type="match status" value="8"/>
</dbReference>
<dbReference type="GO" id="GO:0005886">
    <property type="term" value="C:plasma membrane"/>
    <property type="evidence" value="ECO:0007669"/>
    <property type="project" value="UniProtKB-SubCell"/>
</dbReference>
<dbReference type="InterPro" id="IPR013210">
    <property type="entry name" value="LRR_N_plant-typ"/>
</dbReference>
<keyword evidence="11" id="KW-0325">Glycoprotein</keyword>
<reference evidence="15" key="1">
    <citation type="submission" date="2016-06" db="EMBL/GenBank/DDBJ databases">
        <title>Parallel loss of symbiosis genes in relatives of nitrogen-fixing non-legume Parasponia.</title>
        <authorList>
            <person name="Van Velzen R."/>
            <person name="Holmer R."/>
            <person name="Bu F."/>
            <person name="Rutten L."/>
            <person name="Van Zeijl A."/>
            <person name="Liu W."/>
            <person name="Santuari L."/>
            <person name="Cao Q."/>
            <person name="Sharma T."/>
            <person name="Shen D."/>
            <person name="Roswanjaya Y."/>
            <person name="Wardhani T."/>
            <person name="Kalhor M.S."/>
            <person name="Jansen J."/>
            <person name="Van den Hoogen J."/>
            <person name="Gungor B."/>
            <person name="Hartog M."/>
            <person name="Hontelez J."/>
            <person name="Verver J."/>
            <person name="Yang W.-C."/>
            <person name="Schijlen E."/>
            <person name="Repin R."/>
            <person name="Schilthuizen M."/>
            <person name="Schranz E."/>
            <person name="Heidstra R."/>
            <person name="Miyata K."/>
            <person name="Fedorova E."/>
            <person name="Kohlen W."/>
            <person name="Bisseling T."/>
            <person name="Smit S."/>
            <person name="Geurts R."/>
        </authorList>
    </citation>
    <scope>NUCLEOTIDE SEQUENCE [LARGE SCALE GENOMIC DNA]</scope>
    <source>
        <strain evidence="15">cv. RG33-2</strain>
    </source>
</reference>
<feature type="domain" description="Leucine-rich repeat-containing N-terminal plant-type" evidence="13">
    <location>
        <begin position="24"/>
        <end position="75"/>
    </location>
</feature>
<evidence type="ECO:0000256" key="5">
    <source>
        <dbReference type="ARBA" id="ARBA00022692"/>
    </source>
</evidence>
<dbReference type="FunFam" id="3.80.10.10:FF:000095">
    <property type="entry name" value="LRR receptor-like serine/threonine-protein kinase GSO1"/>
    <property type="match status" value="1"/>
</dbReference>
<sequence length="907" mass="100554">MRFAFALFLLLTCFSSFVQPLCLSHERLALLQVKDSFTISQHASRDPSSYPKVASWTAEDGNNSDCCSWDGVQCDRDTGHVIALDLTSSWLSGDFDSNSSLFELSQLESLSLADNHFNDSQIPSRLSHLSRLVHLNLSFSAFKGQIPSEFSQLSRLVSLDLSDAYLNSTVPRFLTNLSSLVTLCLRHCYLYGQFPKFVFRFPNLQHLDLAWNMNLSGSLPEFHFGSSIQKLFLYTTGFSGIIPSSIGNLNSLKVLVLSNSTFGGSLPSSLGKLTGLTILDLSRNNFTGSIPSFLQNLTLLAYLSLSDNEFSGQIPVWLGNLTQLTFLSLAHNKLHGLVPRSFSRLVNLEALQLGYNELNGTLEFDMFLDLKYLSKLQLSGNKLSVLTETDNANATLSKFEILQLGSCNLSIFPNFLRYQEKLEMIDLSGNQIYGQIPKWVLNTSTESLLQLNFSSNSLTGFDQDRPVILPWVRLASLDLSHNMLKGSMPIPPSSVVLYDLSHNELNGEISPLFLCNIGLPRLLNLANNLLTGTLPKCFEKQSNSLSLLILANNYFHGTIPRFGTNGSELVAVDLSYNQFEGPLPQSLANCTKLEILNLGNNKLDDGFPSWLGTLPELRILLLRQNHLHGIIEEPISKFDFPKLHVIDLSHNSFSGSLPSHYFKQWNAMARANVGNSSYLRVDSLLFSRVDGALMVFYMYGMNLANRGMDMAYGQIQEVFVALDFSGNRFEGDIPDCIGILQGILVLNLSNNMLTGGIPISMGSMTRLESLDLSENRLTGEIPPQLVELTFLAFFNVSHNNLTGLIPRGKQFNTFENTSFIGNLGLCGDPLSKKCGNSESPAPTSLSSEEQDSGSLFDFNWMTILFGYLGGLAVGIAIENIVEAEYGLSGMALWLSKLKLRGWRRRRA</sequence>
<gene>
    <name evidence="14" type="ORF">TorRG33x02_300440</name>
</gene>
<evidence type="ECO:0000256" key="8">
    <source>
        <dbReference type="ARBA" id="ARBA00022989"/>
    </source>
</evidence>
<evidence type="ECO:0000256" key="11">
    <source>
        <dbReference type="ARBA" id="ARBA00023180"/>
    </source>
</evidence>
<comment type="caution">
    <text evidence="14">The sequence shown here is derived from an EMBL/GenBank/DDBJ whole genome shotgun (WGS) entry which is preliminary data.</text>
</comment>
<dbReference type="InterPro" id="IPR003591">
    <property type="entry name" value="Leu-rich_rpt_typical-subtyp"/>
</dbReference>
<dbReference type="FunFam" id="3.80.10.10:FF:000213">
    <property type="entry name" value="Tyrosine-sulfated glycopeptide receptor 1"/>
    <property type="match status" value="1"/>
</dbReference>
<dbReference type="Pfam" id="PF00560">
    <property type="entry name" value="LRR_1"/>
    <property type="match status" value="6"/>
</dbReference>
<dbReference type="SUPFAM" id="SSF52058">
    <property type="entry name" value="L domain-like"/>
    <property type="match status" value="3"/>
</dbReference>
<keyword evidence="10" id="KW-0675">Receptor</keyword>
<dbReference type="Gene3D" id="3.80.10.10">
    <property type="entry name" value="Ribonuclease Inhibitor"/>
    <property type="match status" value="4"/>
</dbReference>
<dbReference type="PANTHER" id="PTHR48061:SF12">
    <property type="entry name" value="DISEASE RESISTANCE LIKE PROTEIN"/>
    <property type="match status" value="1"/>
</dbReference>
<dbReference type="Pfam" id="PF08263">
    <property type="entry name" value="LRRNT_2"/>
    <property type="match status" value="1"/>
</dbReference>
<comment type="similarity">
    <text evidence="2">Belongs to the RLP family.</text>
</comment>
<dbReference type="EMBL" id="JXTC01000424">
    <property type="protein sequence ID" value="PON55035.1"/>
    <property type="molecule type" value="Genomic_DNA"/>
</dbReference>
<keyword evidence="4" id="KW-0433">Leucine-rich repeat</keyword>
<evidence type="ECO:0000256" key="12">
    <source>
        <dbReference type="SAM" id="SignalP"/>
    </source>
</evidence>
<evidence type="ECO:0000256" key="3">
    <source>
        <dbReference type="ARBA" id="ARBA00022475"/>
    </source>
</evidence>
<dbReference type="PANTHER" id="PTHR48061">
    <property type="entry name" value="LEUCINE-RICH REPEAT RECEPTOR PROTEIN KINASE EMS1-LIKE-RELATED"/>
    <property type="match status" value="1"/>
</dbReference>
<keyword evidence="3" id="KW-1003">Cell membrane</keyword>
<evidence type="ECO:0000256" key="1">
    <source>
        <dbReference type="ARBA" id="ARBA00004251"/>
    </source>
</evidence>
<accession>A0A2P5C208</accession>
<proteinExistence type="inferred from homology"/>
<name>A0A2P5C208_TREOI</name>
<dbReference type="Pfam" id="PF13855">
    <property type="entry name" value="LRR_8"/>
    <property type="match status" value="2"/>
</dbReference>
<dbReference type="Proteomes" id="UP000237000">
    <property type="component" value="Unassembled WGS sequence"/>
</dbReference>
<evidence type="ECO:0000256" key="7">
    <source>
        <dbReference type="ARBA" id="ARBA00022737"/>
    </source>
</evidence>
<keyword evidence="5" id="KW-0812">Transmembrane</keyword>
<evidence type="ECO:0000256" key="2">
    <source>
        <dbReference type="ARBA" id="ARBA00009592"/>
    </source>
</evidence>